<dbReference type="PANTHER" id="PTHR33353:SF34">
    <property type="entry name" value="ENDO-BETA-1,4-GLUCANASE D"/>
    <property type="match status" value="1"/>
</dbReference>
<gene>
    <name evidence="7" type="ORF">B5807_02301</name>
</gene>
<evidence type="ECO:0000256" key="4">
    <source>
        <dbReference type="ARBA" id="ARBA00023157"/>
    </source>
</evidence>
<keyword evidence="3" id="KW-0964">Secreted</keyword>
<evidence type="ECO:0000256" key="5">
    <source>
        <dbReference type="SAM" id="SignalP"/>
    </source>
</evidence>
<dbReference type="CDD" id="cd21175">
    <property type="entry name" value="LPMO_AA9"/>
    <property type="match status" value="1"/>
</dbReference>
<dbReference type="OrthoDB" id="4849160at2759"/>
<comment type="subcellular location">
    <subcellularLocation>
        <location evidence="2">Secreted</location>
    </subcellularLocation>
</comment>
<reference evidence="7 8" key="1">
    <citation type="journal article" date="2017" name="Genome Announc.">
        <title>Genome sequence of the saprophytic ascomycete Epicoccum nigrum ICMP 19927 strain isolated from New Zealand.</title>
        <authorList>
            <person name="Fokin M."/>
            <person name="Fleetwood D."/>
            <person name="Weir B.S."/>
            <person name="Villas-Boas S.G."/>
        </authorList>
    </citation>
    <scope>NUCLEOTIDE SEQUENCE [LARGE SCALE GENOMIC DNA]</scope>
    <source>
        <strain evidence="7 8">ICMP 19927</strain>
    </source>
</reference>
<dbReference type="AlphaFoldDB" id="A0A1Y2M8A3"/>
<evidence type="ECO:0000313" key="7">
    <source>
        <dbReference type="EMBL" id="OSS52261.1"/>
    </source>
</evidence>
<keyword evidence="8" id="KW-1185">Reference proteome</keyword>
<feature type="chain" id="PRO_5013368012" description="Auxiliary Activity family 9 catalytic domain-containing protein" evidence="5">
    <location>
        <begin position="18"/>
        <end position="327"/>
    </location>
</feature>
<evidence type="ECO:0000256" key="2">
    <source>
        <dbReference type="ARBA" id="ARBA00004613"/>
    </source>
</evidence>
<dbReference type="InterPro" id="IPR049892">
    <property type="entry name" value="AA9"/>
</dbReference>
<sequence length="327" mass="33978">MLSKIATVAAFAAGALAHGTVNGVTIDGKFEQGFLLDYYYNQASAPDHIGWYAENTDNGFVEPNSFGEADIICHKNASPKGSTDTMAKVAAGGTVEFHWNTWPESHVGPVITYVAPYDGDVTSVDKTSLKWTKIDAHGYENGEWAAVKMIGQNNTWPVTVPESLAAGKYVFRHEIIALHGAGSANGAQNYPQCLNIEVTGSGTDKPEGVVGTSLYKADEDGIIFNPYAAEIKYNIPGPALYSGASGSGSTAPKPSATAPAATSAAASATAPAATSAVAEATPTASAAPAPSSGASLPKTFTLDTFVAWLEKTAGESKNARRHARSLF</sequence>
<dbReference type="GO" id="GO:0005576">
    <property type="term" value="C:extracellular region"/>
    <property type="evidence" value="ECO:0007669"/>
    <property type="project" value="UniProtKB-SubCell"/>
</dbReference>
<dbReference type="InParanoid" id="A0A1Y2M8A3"/>
<dbReference type="EMBL" id="KZ107839">
    <property type="protein sequence ID" value="OSS52261.1"/>
    <property type="molecule type" value="Genomic_DNA"/>
</dbReference>
<keyword evidence="4" id="KW-1015">Disulfide bond</keyword>
<dbReference type="InterPro" id="IPR005103">
    <property type="entry name" value="AA9_LPMO"/>
</dbReference>
<evidence type="ECO:0000256" key="1">
    <source>
        <dbReference type="ARBA" id="ARBA00001973"/>
    </source>
</evidence>
<keyword evidence="5" id="KW-0732">Signal</keyword>
<organism evidence="7 8">
    <name type="scientific">Epicoccum nigrum</name>
    <name type="common">Soil fungus</name>
    <name type="synonym">Epicoccum purpurascens</name>
    <dbReference type="NCBI Taxonomy" id="105696"/>
    <lineage>
        <taxon>Eukaryota</taxon>
        <taxon>Fungi</taxon>
        <taxon>Dikarya</taxon>
        <taxon>Ascomycota</taxon>
        <taxon>Pezizomycotina</taxon>
        <taxon>Dothideomycetes</taxon>
        <taxon>Pleosporomycetidae</taxon>
        <taxon>Pleosporales</taxon>
        <taxon>Pleosporineae</taxon>
        <taxon>Didymellaceae</taxon>
        <taxon>Epicoccum</taxon>
    </lineage>
</organism>
<comment type="cofactor">
    <cofactor evidence="1">
        <name>Cu(2+)</name>
        <dbReference type="ChEBI" id="CHEBI:29036"/>
    </cofactor>
</comment>
<accession>A0A1Y2M8A3</accession>
<evidence type="ECO:0000313" key="8">
    <source>
        <dbReference type="Proteomes" id="UP000193240"/>
    </source>
</evidence>
<feature type="domain" description="Auxiliary Activity family 9 catalytic" evidence="6">
    <location>
        <begin position="18"/>
        <end position="229"/>
    </location>
</feature>
<protein>
    <recommendedName>
        <fullName evidence="6">Auxiliary Activity family 9 catalytic domain-containing protein</fullName>
    </recommendedName>
</protein>
<evidence type="ECO:0000256" key="3">
    <source>
        <dbReference type="ARBA" id="ARBA00022525"/>
    </source>
</evidence>
<dbReference type="OMA" id="CHKNAAP"/>
<dbReference type="Gene3D" id="2.70.50.70">
    <property type="match status" value="1"/>
</dbReference>
<dbReference type="PANTHER" id="PTHR33353">
    <property type="entry name" value="PUTATIVE (AFU_ORTHOLOGUE AFUA_1G12560)-RELATED"/>
    <property type="match status" value="1"/>
</dbReference>
<dbReference type="Proteomes" id="UP000193240">
    <property type="component" value="Unassembled WGS sequence"/>
</dbReference>
<dbReference type="STRING" id="105696.A0A1Y2M8A3"/>
<evidence type="ECO:0000259" key="6">
    <source>
        <dbReference type="Pfam" id="PF03443"/>
    </source>
</evidence>
<dbReference type="Pfam" id="PF03443">
    <property type="entry name" value="AA9"/>
    <property type="match status" value="1"/>
</dbReference>
<feature type="signal peptide" evidence="5">
    <location>
        <begin position="1"/>
        <end position="17"/>
    </location>
</feature>
<proteinExistence type="predicted"/>
<name>A0A1Y2M8A3_EPING</name>